<dbReference type="Proteomes" id="UP000499080">
    <property type="component" value="Unassembled WGS sequence"/>
</dbReference>
<evidence type="ECO:0000256" key="7">
    <source>
        <dbReference type="SAM" id="MobiDB-lite"/>
    </source>
</evidence>
<dbReference type="InterPro" id="IPR008610">
    <property type="entry name" value="Ebp2"/>
</dbReference>
<dbReference type="OrthoDB" id="443772at2759"/>
<comment type="caution">
    <text evidence="8">The sequence shown here is derived from an EMBL/GenBank/DDBJ whole genome shotgun (WGS) entry which is preliminary data.</text>
</comment>
<gene>
    <name evidence="8" type="primary">ebna1bp2</name>
    <name evidence="8" type="ORF">AVEN_77914_1</name>
</gene>
<feature type="compositionally biased region" description="Basic and acidic residues" evidence="7">
    <location>
        <begin position="150"/>
        <end position="167"/>
    </location>
</feature>
<dbReference type="PANTHER" id="PTHR13028">
    <property type="entry name" value="RRNA PROCESSING PROTEIN EBNA1-BINDING PROTEIN-RELATED"/>
    <property type="match status" value="1"/>
</dbReference>
<feature type="compositionally biased region" description="Basic and acidic residues" evidence="7">
    <location>
        <begin position="183"/>
        <end position="201"/>
    </location>
</feature>
<dbReference type="GO" id="GO:0034399">
    <property type="term" value="C:nuclear periphery"/>
    <property type="evidence" value="ECO:0007669"/>
    <property type="project" value="TreeGrafter"/>
</dbReference>
<evidence type="ECO:0000313" key="8">
    <source>
        <dbReference type="EMBL" id="GBM19991.1"/>
    </source>
</evidence>
<dbReference type="GO" id="GO:0042273">
    <property type="term" value="P:ribosomal large subunit biogenesis"/>
    <property type="evidence" value="ECO:0007669"/>
    <property type="project" value="TreeGrafter"/>
</dbReference>
<keyword evidence="6" id="KW-0539">Nucleus</keyword>
<dbReference type="EMBL" id="BGPR01000435">
    <property type="protein sequence ID" value="GBM19991.1"/>
    <property type="molecule type" value="Genomic_DNA"/>
</dbReference>
<reference evidence="8 9" key="1">
    <citation type="journal article" date="2019" name="Sci. Rep.">
        <title>Orb-weaving spider Araneus ventricosus genome elucidates the spidroin gene catalogue.</title>
        <authorList>
            <person name="Kono N."/>
            <person name="Nakamura H."/>
            <person name="Ohtoshi R."/>
            <person name="Moran D.A.P."/>
            <person name="Shinohara A."/>
            <person name="Yoshida Y."/>
            <person name="Fujiwara M."/>
            <person name="Mori M."/>
            <person name="Tomita M."/>
            <person name="Arakawa K."/>
        </authorList>
    </citation>
    <scope>NUCLEOTIDE SEQUENCE [LARGE SCALE GENOMIC DNA]</scope>
</reference>
<dbReference type="Pfam" id="PF05890">
    <property type="entry name" value="Ebp2"/>
    <property type="match status" value="1"/>
</dbReference>
<comment type="function">
    <text evidence="1">Required for the processing of the 27S pre-rRNA.</text>
</comment>
<evidence type="ECO:0000256" key="5">
    <source>
        <dbReference type="ARBA" id="ARBA00023054"/>
    </source>
</evidence>
<dbReference type="GO" id="GO:0005730">
    <property type="term" value="C:nucleolus"/>
    <property type="evidence" value="ECO:0007669"/>
    <property type="project" value="UniProtKB-SubCell"/>
</dbReference>
<protein>
    <submittedName>
        <fullName evidence="8">Putative rRNA-processing protein EBP2</fullName>
    </submittedName>
</protein>
<comment type="subcellular location">
    <subcellularLocation>
        <location evidence="2">Nucleus</location>
        <location evidence="2">Nucleolus</location>
    </subcellularLocation>
</comment>
<comment type="similarity">
    <text evidence="3">Belongs to the EBP2 family.</text>
</comment>
<dbReference type="PANTHER" id="PTHR13028:SF0">
    <property type="entry name" value="RRNA-PROCESSING PROTEIN EBP2-RELATED"/>
    <property type="match status" value="1"/>
</dbReference>
<evidence type="ECO:0000256" key="1">
    <source>
        <dbReference type="ARBA" id="ARBA00003387"/>
    </source>
</evidence>
<evidence type="ECO:0000256" key="4">
    <source>
        <dbReference type="ARBA" id="ARBA00022517"/>
    </source>
</evidence>
<feature type="region of interest" description="Disordered" evidence="7">
    <location>
        <begin position="150"/>
        <end position="242"/>
    </location>
</feature>
<evidence type="ECO:0000256" key="2">
    <source>
        <dbReference type="ARBA" id="ARBA00004604"/>
    </source>
</evidence>
<dbReference type="GO" id="GO:0030687">
    <property type="term" value="C:preribosome, large subunit precursor"/>
    <property type="evidence" value="ECO:0007669"/>
    <property type="project" value="TreeGrafter"/>
</dbReference>
<evidence type="ECO:0000313" key="9">
    <source>
        <dbReference type="Proteomes" id="UP000499080"/>
    </source>
</evidence>
<sequence>MSDLSDASVEEDFVSNIPSVSSQKRNIIPVNNVVGLQERLKDIQLNMNWIEKLDITVKFSTETDGSNKKGAIDTEAEHDFKREMLFYNQALQGVAKAFKRLKKMGIPTKRPDDYFAEMAKSDTHMLKVREKLLNKQMVVERTEKVRALREQKKQGKKIQREIIESRKREKKQMISALKKTKKGKMDADKLLGEKKGPGKENFKKKKSREFRDTKYGYGGKKKGSKYNTAESSAMQPSKGPKGKKPQFEFVYSACFPTWRHHKCMDLKPPDKRGWAVANDSRWDSGFSTQAIAAAVIQISQMLQQGTVTQFSDRVLAGHGSSSKGENWS</sequence>
<name>A0A4Y2DTB2_ARAVE</name>
<keyword evidence="4" id="KW-0690">Ribosome biogenesis</keyword>
<dbReference type="GO" id="GO:0006364">
    <property type="term" value="P:rRNA processing"/>
    <property type="evidence" value="ECO:0007669"/>
    <property type="project" value="TreeGrafter"/>
</dbReference>
<proteinExistence type="inferred from homology"/>
<keyword evidence="5" id="KW-0175">Coiled coil</keyword>
<evidence type="ECO:0000256" key="6">
    <source>
        <dbReference type="ARBA" id="ARBA00023242"/>
    </source>
</evidence>
<keyword evidence="9" id="KW-1185">Reference proteome</keyword>
<accession>A0A4Y2DTB2</accession>
<dbReference type="AlphaFoldDB" id="A0A4Y2DTB2"/>
<organism evidence="8 9">
    <name type="scientific">Araneus ventricosus</name>
    <name type="common">Orbweaver spider</name>
    <name type="synonym">Epeira ventricosa</name>
    <dbReference type="NCBI Taxonomy" id="182803"/>
    <lineage>
        <taxon>Eukaryota</taxon>
        <taxon>Metazoa</taxon>
        <taxon>Ecdysozoa</taxon>
        <taxon>Arthropoda</taxon>
        <taxon>Chelicerata</taxon>
        <taxon>Arachnida</taxon>
        <taxon>Araneae</taxon>
        <taxon>Araneomorphae</taxon>
        <taxon>Entelegynae</taxon>
        <taxon>Araneoidea</taxon>
        <taxon>Araneidae</taxon>
        <taxon>Araneus</taxon>
    </lineage>
</organism>
<evidence type="ECO:0000256" key="3">
    <source>
        <dbReference type="ARBA" id="ARBA00007336"/>
    </source>
</evidence>